<protein>
    <recommendedName>
        <fullName evidence="3">DDE-1 domain-containing protein</fullName>
    </recommendedName>
</protein>
<comment type="caution">
    <text evidence="1">The sequence shown here is derived from an EMBL/GenBank/DDBJ whole genome shotgun (WGS) entry which is preliminary data.</text>
</comment>
<proteinExistence type="predicted"/>
<dbReference type="AlphaFoldDB" id="A0AAW1L3W8"/>
<dbReference type="EMBL" id="JASPKY010000163">
    <property type="protein sequence ID" value="KAK9729162.1"/>
    <property type="molecule type" value="Genomic_DNA"/>
</dbReference>
<evidence type="ECO:0008006" key="3">
    <source>
        <dbReference type="Google" id="ProtNLM"/>
    </source>
</evidence>
<evidence type="ECO:0000313" key="2">
    <source>
        <dbReference type="Proteomes" id="UP001458880"/>
    </source>
</evidence>
<sequence>MDQDVMVWLKRRCRRKYVSALLEKTEEGCDLFEAMKSLNIKDAIYTCTQAWEQKSWKKICPSLTQNQDIPENLVIDLYALQRDIQLANVEEWLTEGDVVAVSVGEMGDDQIIDLVLEEAGNEEDVVAVSVGEMGDDQIIDLVLEEAGNEEDEEE</sequence>
<gene>
    <name evidence="1" type="ORF">QE152_g16108</name>
</gene>
<accession>A0AAW1L3W8</accession>
<name>A0AAW1L3W8_POPJA</name>
<keyword evidence="2" id="KW-1185">Reference proteome</keyword>
<organism evidence="1 2">
    <name type="scientific">Popillia japonica</name>
    <name type="common">Japanese beetle</name>
    <dbReference type="NCBI Taxonomy" id="7064"/>
    <lineage>
        <taxon>Eukaryota</taxon>
        <taxon>Metazoa</taxon>
        <taxon>Ecdysozoa</taxon>
        <taxon>Arthropoda</taxon>
        <taxon>Hexapoda</taxon>
        <taxon>Insecta</taxon>
        <taxon>Pterygota</taxon>
        <taxon>Neoptera</taxon>
        <taxon>Endopterygota</taxon>
        <taxon>Coleoptera</taxon>
        <taxon>Polyphaga</taxon>
        <taxon>Scarabaeiformia</taxon>
        <taxon>Scarabaeidae</taxon>
        <taxon>Rutelinae</taxon>
        <taxon>Popillia</taxon>
    </lineage>
</organism>
<dbReference type="Proteomes" id="UP001458880">
    <property type="component" value="Unassembled WGS sequence"/>
</dbReference>
<evidence type="ECO:0000313" key="1">
    <source>
        <dbReference type="EMBL" id="KAK9729162.1"/>
    </source>
</evidence>
<reference evidence="1 2" key="1">
    <citation type="journal article" date="2024" name="BMC Genomics">
        <title>De novo assembly and annotation of Popillia japonica's genome with initial clues to its potential as an invasive pest.</title>
        <authorList>
            <person name="Cucini C."/>
            <person name="Boschi S."/>
            <person name="Funari R."/>
            <person name="Cardaioli E."/>
            <person name="Iannotti N."/>
            <person name="Marturano G."/>
            <person name="Paoli F."/>
            <person name="Bruttini M."/>
            <person name="Carapelli A."/>
            <person name="Frati F."/>
            <person name="Nardi F."/>
        </authorList>
    </citation>
    <scope>NUCLEOTIDE SEQUENCE [LARGE SCALE GENOMIC DNA]</scope>
    <source>
        <strain evidence="1">DMR45628</strain>
    </source>
</reference>